<dbReference type="GO" id="GO:0005886">
    <property type="term" value="C:plasma membrane"/>
    <property type="evidence" value="ECO:0007669"/>
    <property type="project" value="UniProtKB-SubCell"/>
</dbReference>
<reference evidence="14" key="1">
    <citation type="submission" date="2018-08" db="EMBL/GenBank/DDBJ databases">
        <authorList>
            <person name="Grouzdev D.S."/>
            <person name="Krutkina M.S."/>
        </authorList>
    </citation>
    <scope>NUCLEOTIDE SEQUENCE [LARGE SCALE GENOMIC DNA]</scope>
    <source>
        <strain evidence="14">4-11</strain>
    </source>
</reference>
<dbReference type="PANTHER" id="PTHR46494">
    <property type="entry name" value="CORA FAMILY METAL ION TRANSPORTER (EUROFUNG)"/>
    <property type="match status" value="1"/>
</dbReference>
<dbReference type="RefSeq" id="WP_117328945.1">
    <property type="nucleotide sequence ID" value="NZ_QUWK01000001.1"/>
</dbReference>
<organism evidence="13 14">
    <name type="scientific">Sphaerochaeta halotolerans</name>
    <dbReference type="NCBI Taxonomy" id="2293840"/>
    <lineage>
        <taxon>Bacteria</taxon>
        <taxon>Pseudomonadati</taxon>
        <taxon>Spirochaetota</taxon>
        <taxon>Spirochaetia</taxon>
        <taxon>Spirochaetales</taxon>
        <taxon>Sphaerochaetaceae</taxon>
        <taxon>Sphaerochaeta</taxon>
    </lineage>
</organism>
<reference evidence="13 14" key="2">
    <citation type="submission" date="2018-09" db="EMBL/GenBank/DDBJ databases">
        <title>Genome of Sphaerochaeta halotolerans strain 4-11.</title>
        <authorList>
            <person name="Nazina T.N."/>
            <person name="Sokolova D.S."/>
        </authorList>
    </citation>
    <scope>NUCLEOTIDE SEQUENCE [LARGE SCALE GENOMIC DNA]</scope>
    <source>
        <strain evidence="13 14">4-11</strain>
    </source>
</reference>
<keyword evidence="6 12" id="KW-0460">Magnesium</keyword>
<dbReference type="GO" id="GO:0000287">
    <property type="term" value="F:magnesium ion binding"/>
    <property type="evidence" value="ECO:0007669"/>
    <property type="project" value="TreeGrafter"/>
</dbReference>
<evidence type="ECO:0000256" key="8">
    <source>
        <dbReference type="ARBA" id="ARBA00023065"/>
    </source>
</evidence>
<dbReference type="GO" id="GO:0050897">
    <property type="term" value="F:cobalt ion binding"/>
    <property type="evidence" value="ECO:0007669"/>
    <property type="project" value="TreeGrafter"/>
</dbReference>
<dbReference type="AlphaFoldDB" id="A0A372MK18"/>
<protein>
    <recommendedName>
        <fullName evidence="12">Magnesium transport protein CorA</fullName>
    </recommendedName>
</protein>
<keyword evidence="4 12" id="KW-1003">Cell membrane</keyword>
<dbReference type="Pfam" id="PF01544">
    <property type="entry name" value="CorA"/>
    <property type="match status" value="1"/>
</dbReference>
<dbReference type="FunFam" id="1.20.58.340:FF:000004">
    <property type="entry name" value="Magnesium transport protein CorA"/>
    <property type="match status" value="1"/>
</dbReference>
<evidence type="ECO:0000256" key="9">
    <source>
        <dbReference type="ARBA" id="ARBA00023136"/>
    </source>
</evidence>
<dbReference type="GO" id="GO:0015095">
    <property type="term" value="F:magnesium ion transmembrane transporter activity"/>
    <property type="evidence" value="ECO:0007669"/>
    <property type="project" value="UniProtKB-UniRule"/>
</dbReference>
<evidence type="ECO:0000256" key="2">
    <source>
        <dbReference type="ARBA" id="ARBA00009765"/>
    </source>
</evidence>
<evidence type="ECO:0000313" key="14">
    <source>
        <dbReference type="Proteomes" id="UP000264002"/>
    </source>
</evidence>
<keyword evidence="3 12" id="KW-0813">Transport</keyword>
<comment type="subcellular location">
    <subcellularLocation>
        <location evidence="1">Cell membrane</location>
        <topology evidence="1">Multi-pass membrane protein</topology>
    </subcellularLocation>
    <subcellularLocation>
        <location evidence="12">Membrane</location>
        <topology evidence="12">Multi-pass membrane protein</topology>
    </subcellularLocation>
</comment>
<gene>
    <name evidence="12 13" type="primary">corA</name>
    <name evidence="13" type="ORF">DYP60_00705</name>
</gene>
<dbReference type="InterPro" id="IPR045861">
    <property type="entry name" value="CorA_cytoplasmic_dom"/>
</dbReference>
<dbReference type="InterPro" id="IPR045863">
    <property type="entry name" value="CorA_TM1_TM2"/>
</dbReference>
<sequence length="350" mass="40031">MKPHHTHQPHHTSHKRKEGLAAGSLVFAGEGQPETTKIRTHLYSEESYQMVDGFVLPAENQRCWIQISGLSSIMSIVEVAKAFSLSNLSLEDVFSTDQRLKLDNYEHYLAVTLRILATATTKDQQLSLFLGNNWVLSITEYASDVFLPAIRQLEDSQAKLQGGASSILFHTLVDRVVDQYLVRADELENETDELEQLVITAPNDTDAPAIHRQKAKILTLRRMTSPLKDILATLIRVEHPFLDKNTKILLTDIQDHALWLAEECEMLRETVSSIMEVYLSSLDTKMNSIMKVLTIISTIFIPLTFLTGLYGMNFSYIPLANYRWGFYGMLVCCMLVVFGMAYYFWRKQWW</sequence>
<evidence type="ECO:0000256" key="3">
    <source>
        <dbReference type="ARBA" id="ARBA00022448"/>
    </source>
</evidence>
<dbReference type="InterPro" id="IPR004488">
    <property type="entry name" value="Mg/Co-transport_prot_CorA"/>
</dbReference>
<feature type="transmembrane region" description="Helical" evidence="12">
    <location>
        <begin position="324"/>
        <end position="345"/>
    </location>
</feature>
<evidence type="ECO:0000256" key="12">
    <source>
        <dbReference type="RuleBase" id="RU362010"/>
    </source>
</evidence>
<evidence type="ECO:0000256" key="1">
    <source>
        <dbReference type="ARBA" id="ARBA00004651"/>
    </source>
</evidence>
<dbReference type="CDD" id="cd12828">
    <property type="entry name" value="TmCorA-like_1"/>
    <property type="match status" value="1"/>
</dbReference>
<dbReference type="SUPFAM" id="SSF144083">
    <property type="entry name" value="Magnesium transport protein CorA, transmembrane region"/>
    <property type="match status" value="1"/>
</dbReference>
<keyword evidence="5 12" id="KW-0812">Transmembrane</keyword>
<dbReference type="GO" id="GO:0015087">
    <property type="term" value="F:cobalt ion transmembrane transporter activity"/>
    <property type="evidence" value="ECO:0007669"/>
    <property type="project" value="UniProtKB-UniRule"/>
</dbReference>
<comment type="catalytic activity">
    <reaction evidence="10">
        <text>Mg(2+)(in) = Mg(2+)(out)</text>
        <dbReference type="Rhea" id="RHEA:29827"/>
        <dbReference type="ChEBI" id="CHEBI:18420"/>
    </reaction>
</comment>
<comment type="caution">
    <text evidence="13">The sequence shown here is derived from an EMBL/GenBank/DDBJ whole genome shotgun (WGS) entry which is preliminary data.</text>
</comment>
<dbReference type="Gene3D" id="3.30.460.20">
    <property type="entry name" value="CorA soluble domain-like"/>
    <property type="match status" value="1"/>
</dbReference>
<keyword evidence="7 12" id="KW-1133">Transmembrane helix</keyword>
<feature type="transmembrane region" description="Helical" evidence="12">
    <location>
        <begin position="292"/>
        <end position="312"/>
    </location>
</feature>
<dbReference type="Gene3D" id="1.20.58.340">
    <property type="entry name" value="Magnesium transport protein CorA, transmembrane region"/>
    <property type="match status" value="2"/>
</dbReference>
<name>A0A372MK18_9SPIR</name>
<keyword evidence="9 12" id="KW-0472">Membrane</keyword>
<keyword evidence="8 12" id="KW-0406">Ion transport</keyword>
<evidence type="ECO:0000256" key="7">
    <source>
        <dbReference type="ARBA" id="ARBA00022989"/>
    </source>
</evidence>
<dbReference type="EMBL" id="QUWK01000001">
    <property type="protein sequence ID" value="RFU96125.1"/>
    <property type="molecule type" value="Genomic_DNA"/>
</dbReference>
<evidence type="ECO:0000256" key="10">
    <source>
        <dbReference type="ARBA" id="ARBA00034269"/>
    </source>
</evidence>
<comment type="similarity">
    <text evidence="2 12">Belongs to the CorA metal ion transporter (MIT) (TC 1.A.35) family.</text>
</comment>
<evidence type="ECO:0000256" key="11">
    <source>
        <dbReference type="ARBA" id="ARBA00045497"/>
    </source>
</evidence>
<dbReference type="PANTHER" id="PTHR46494:SF1">
    <property type="entry name" value="CORA FAMILY METAL ION TRANSPORTER (EUROFUNG)"/>
    <property type="match status" value="1"/>
</dbReference>
<dbReference type="InterPro" id="IPR002523">
    <property type="entry name" value="MgTranspt_CorA/ZnTranspt_ZntB"/>
</dbReference>
<keyword evidence="14" id="KW-1185">Reference proteome</keyword>
<proteinExistence type="inferred from homology"/>
<comment type="function">
    <text evidence="11">Mediates influx of magnesium ions. Alternates between open and closed states. Activated by low cytoplasmic Mg(2+) levels. Inactive when cytoplasmic Mg(2+) levels are high.</text>
</comment>
<dbReference type="Proteomes" id="UP000264002">
    <property type="component" value="Unassembled WGS sequence"/>
</dbReference>
<evidence type="ECO:0000256" key="4">
    <source>
        <dbReference type="ARBA" id="ARBA00022475"/>
    </source>
</evidence>
<evidence type="ECO:0000256" key="5">
    <source>
        <dbReference type="ARBA" id="ARBA00022692"/>
    </source>
</evidence>
<dbReference type="NCBIfam" id="TIGR00383">
    <property type="entry name" value="corA"/>
    <property type="match status" value="1"/>
</dbReference>
<evidence type="ECO:0000313" key="13">
    <source>
        <dbReference type="EMBL" id="RFU96125.1"/>
    </source>
</evidence>
<accession>A0A372MK18</accession>
<evidence type="ECO:0000256" key="6">
    <source>
        <dbReference type="ARBA" id="ARBA00022842"/>
    </source>
</evidence>
<dbReference type="SUPFAM" id="SSF143865">
    <property type="entry name" value="CorA soluble domain-like"/>
    <property type="match status" value="1"/>
</dbReference>